<dbReference type="OrthoDB" id="9795089at2"/>
<dbReference type="GO" id="GO:0016829">
    <property type="term" value="F:lyase activity"/>
    <property type="evidence" value="ECO:0007669"/>
    <property type="project" value="InterPro"/>
</dbReference>
<dbReference type="EMBL" id="CP003740">
    <property type="protein sequence ID" value="AGI68117.1"/>
    <property type="molecule type" value="Genomic_DNA"/>
</dbReference>
<dbReference type="HOGENOM" id="CLU_026574_2_0_5"/>
<dbReference type="Pfam" id="PF03972">
    <property type="entry name" value="MmgE_PrpD_N"/>
    <property type="match status" value="1"/>
</dbReference>
<protein>
    <submittedName>
        <fullName evidence="4">MmgE/PrpD family protein</fullName>
    </submittedName>
</protein>
<reference evidence="4 5" key="1">
    <citation type="journal article" date="2013" name="PLoS ONE">
        <title>Poles Apart: Arctic and Antarctic Octadecabacter strains Share High Genome Plasticity and a New Type of Xanthorhodopsin.</title>
        <authorList>
            <person name="Vollmers J."/>
            <person name="Voget S."/>
            <person name="Dietrich S."/>
            <person name="Gollnow K."/>
            <person name="Smits M."/>
            <person name="Meyer K."/>
            <person name="Brinkhoff T."/>
            <person name="Simon M."/>
            <person name="Daniel R."/>
        </authorList>
    </citation>
    <scope>NUCLEOTIDE SEQUENCE [LARGE SCALE GENOMIC DNA]</scope>
    <source>
        <strain evidence="4 5">307</strain>
    </source>
</reference>
<evidence type="ECO:0000259" key="3">
    <source>
        <dbReference type="Pfam" id="PF19305"/>
    </source>
</evidence>
<dbReference type="InterPro" id="IPR036148">
    <property type="entry name" value="MmgE/PrpD_sf"/>
</dbReference>
<keyword evidence="5" id="KW-1185">Reference proteome</keyword>
<dbReference type="AlphaFoldDB" id="M9R7B5"/>
<dbReference type="Gene3D" id="1.10.4100.10">
    <property type="entry name" value="2-methylcitrate dehydratase PrpD"/>
    <property type="match status" value="1"/>
</dbReference>
<evidence type="ECO:0000256" key="1">
    <source>
        <dbReference type="ARBA" id="ARBA00006174"/>
    </source>
</evidence>
<feature type="domain" description="MmgE/PrpD C-terminal" evidence="3">
    <location>
        <begin position="269"/>
        <end position="372"/>
    </location>
</feature>
<dbReference type="Proteomes" id="UP000005307">
    <property type="component" value="Chromosome"/>
</dbReference>
<dbReference type="eggNOG" id="COG2079">
    <property type="taxonomic scope" value="Bacteria"/>
</dbReference>
<dbReference type="PANTHER" id="PTHR16943:SF8">
    <property type="entry name" value="2-METHYLCITRATE DEHYDRATASE"/>
    <property type="match status" value="1"/>
</dbReference>
<feature type="domain" description="MmgE/PrpD N-terminal" evidence="2">
    <location>
        <begin position="14"/>
        <end position="236"/>
    </location>
</feature>
<dbReference type="InterPro" id="IPR042183">
    <property type="entry name" value="MmgE/PrpD_sf_1"/>
</dbReference>
<proteinExistence type="inferred from homology"/>
<dbReference type="SUPFAM" id="SSF103378">
    <property type="entry name" value="2-methylcitrate dehydratase PrpD"/>
    <property type="match status" value="1"/>
</dbReference>
<organism evidence="4 5">
    <name type="scientific">Octadecabacter antarcticus 307</name>
    <dbReference type="NCBI Taxonomy" id="391626"/>
    <lineage>
        <taxon>Bacteria</taxon>
        <taxon>Pseudomonadati</taxon>
        <taxon>Pseudomonadota</taxon>
        <taxon>Alphaproteobacteria</taxon>
        <taxon>Rhodobacterales</taxon>
        <taxon>Roseobacteraceae</taxon>
        <taxon>Octadecabacter</taxon>
    </lineage>
</organism>
<evidence type="ECO:0000313" key="4">
    <source>
        <dbReference type="EMBL" id="AGI68117.1"/>
    </source>
</evidence>
<evidence type="ECO:0000259" key="2">
    <source>
        <dbReference type="Pfam" id="PF03972"/>
    </source>
</evidence>
<name>M9R7B5_9RHOB</name>
<dbReference type="PANTHER" id="PTHR16943">
    <property type="entry name" value="2-METHYLCITRATE DEHYDRATASE-RELATED"/>
    <property type="match status" value="1"/>
</dbReference>
<dbReference type="InterPro" id="IPR045336">
    <property type="entry name" value="MmgE_PrpD_N"/>
</dbReference>
<dbReference type="InterPro" id="IPR005656">
    <property type="entry name" value="MmgE_PrpD"/>
</dbReference>
<sequence>MNTPDPVNFDPIDALSQFATRFSCAPVPAPSLDVMRLCLLDWVICGLGAVDDPIAAAMLTHATATKSGAGSGVSSVFFSTQTAQPRMAALVNGTISHALDFDDTHFGHIGHVSAVVFPAALAVAQAEGRDFGSFLTAARVGAETAVRIGLWLGRAHYQAGWHQTATAGAYCAAVASAMLMDAPVAPTLRIVAGLATGQKAQFGSAMKPMNAGLAAGHGVEAAQLARAGLDGSHDVMLGVLVTQAGEGNLAAFDRLGEDWLFDTVSHKYHACCHGTHAMIEALLSLGPQSLCQLDVDQIERIAVTTHPRWMSVCNKSDPATWLEGKFSYRFLAALILRGERTIGTEPKGYFPLDAQSRDLIARIDVVADDRVAKWRHRC</sequence>
<comment type="similarity">
    <text evidence="1">Belongs to the PrpD family.</text>
</comment>
<dbReference type="InterPro" id="IPR045337">
    <property type="entry name" value="MmgE_PrpD_C"/>
</dbReference>
<dbReference type="STRING" id="391626.OAN307_c25120"/>
<gene>
    <name evidence="4" type="ORF">OAN307_c25120</name>
</gene>
<evidence type="ECO:0000313" key="5">
    <source>
        <dbReference type="Proteomes" id="UP000005307"/>
    </source>
</evidence>
<accession>M9R7B5</accession>
<dbReference type="Pfam" id="PF19305">
    <property type="entry name" value="MmgE_PrpD_C"/>
    <property type="match status" value="1"/>
</dbReference>
<dbReference type="KEGG" id="oat:OAN307_c25120"/>
<dbReference type="RefSeq" id="WP_015500134.1">
    <property type="nucleotide sequence ID" value="NC_020911.1"/>
</dbReference>